<dbReference type="PANTHER" id="PTHR10851">
    <property type="entry name" value="PYRIDOXINE-5-PHOSPHATE OXIDASE"/>
    <property type="match status" value="1"/>
</dbReference>
<sequence length="189" mass="20658">MTTDPHPWAAELGSLHAHLWARLSRGVHDRHAPARHPTLATVGTDGLPQARTVVLRAANAHTGTLHLYTDRQSAKVAELQANPLAALHVWDPSAHLQIRIEAQVAIQTGADVANTWARIPEPSRYAYSSTATPGRPIPEALAYTKTPDPASFALLCLTVRAIDALHLGPDHRRARFERADDWAGQWLVP</sequence>
<evidence type="ECO:0000256" key="1">
    <source>
        <dbReference type="ARBA" id="ARBA00001917"/>
    </source>
</evidence>
<dbReference type="EMBL" id="JBHRSQ010000007">
    <property type="protein sequence ID" value="MFC2991309.1"/>
    <property type="molecule type" value="Genomic_DNA"/>
</dbReference>
<dbReference type="InterPro" id="IPR012349">
    <property type="entry name" value="Split_barrel_FMN-bd"/>
</dbReference>
<dbReference type="Gene3D" id="2.30.110.10">
    <property type="entry name" value="Electron Transport, Fmn-binding Protein, Chain A"/>
    <property type="match status" value="1"/>
</dbReference>
<dbReference type="InterPro" id="IPR000659">
    <property type="entry name" value="Pyridox_Oxase"/>
</dbReference>
<reference evidence="7" key="1">
    <citation type="journal article" date="2019" name="Int. J. Syst. Evol. Microbiol.">
        <title>The Global Catalogue of Microorganisms (GCM) 10K type strain sequencing project: providing services to taxonomists for standard genome sequencing and annotation.</title>
        <authorList>
            <consortium name="The Broad Institute Genomics Platform"/>
            <consortium name="The Broad Institute Genome Sequencing Center for Infectious Disease"/>
            <person name="Wu L."/>
            <person name="Ma J."/>
        </authorList>
    </citation>
    <scope>NUCLEOTIDE SEQUENCE [LARGE SCALE GENOMIC DNA]</scope>
    <source>
        <strain evidence="7">KCTC 52660</strain>
    </source>
</reference>
<evidence type="ECO:0000256" key="2">
    <source>
        <dbReference type="ARBA" id="ARBA00022630"/>
    </source>
</evidence>
<feature type="domain" description="Pyridoxamine 5'-phosphate oxidase Alr4036 family FMN-binding" evidence="5">
    <location>
        <begin position="21"/>
        <end position="106"/>
    </location>
</feature>
<dbReference type="Pfam" id="PF12766">
    <property type="entry name" value="Pyridox_oxase_2"/>
    <property type="match status" value="1"/>
</dbReference>
<evidence type="ECO:0000313" key="6">
    <source>
        <dbReference type="EMBL" id="MFC2991309.1"/>
    </source>
</evidence>
<dbReference type="PANTHER" id="PTHR10851:SF3">
    <property type="entry name" value="PYRIDOXINE_PYRIDOXAMINE 5'-PHOSPHATE OXIDASE 2"/>
    <property type="match status" value="1"/>
</dbReference>
<organism evidence="6 7">
    <name type="scientific">Halomonas tibetensis</name>
    <dbReference type="NCBI Taxonomy" id="2259590"/>
    <lineage>
        <taxon>Bacteria</taxon>
        <taxon>Pseudomonadati</taxon>
        <taxon>Pseudomonadota</taxon>
        <taxon>Gammaproteobacteria</taxon>
        <taxon>Oceanospirillales</taxon>
        <taxon>Halomonadaceae</taxon>
        <taxon>Halomonas</taxon>
    </lineage>
</organism>
<comment type="cofactor">
    <cofactor evidence="1">
        <name>FMN</name>
        <dbReference type="ChEBI" id="CHEBI:58210"/>
    </cofactor>
</comment>
<evidence type="ECO:0000259" key="5">
    <source>
        <dbReference type="Pfam" id="PF12766"/>
    </source>
</evidence>
<keyword evidence="2" id="KW-0285">Flavoprotein</keyword>
<keyword evidence="4" id="KW-0560">Oxidoreductase</keyword>
<evidence type="ECO:0000313" key="7">
    <source>
        <dbReference type="Proteomes" id="UP001595386"/>
    </source>
</evidence>
<keyword evidence="3" id="KW-0288">FMN</keyword>
<protein>
    <submittedName>
        <fullName evidence="6">Pyridoxamine 5'-phosphate oxidase family protein</fullName>
    </submittedName>
</protein>
<dbReference type="SUPFAM" id="SSF50475">
    <property type="entry name" value="FMN-binding split barrel"/>
    <property type="match status" value="1"/>
</dbReference>
<name>A0ABV7B3G1_9GAMM</name>
<dbReference type="RefSeq" id="WP_379755334.1">
    <property type="nucleotide sequence ID" value="NZ_JBHRSQ010000007.1"/>
</dbReference>
<comment type="caution">
    <text evidence="6">The sequence shown here is derived from an EMBL/GenBank/DDBJ whole genome shotgun (WGS) entry which is preliminary data.</text>
</comment>
<dbReference type="Proteomes" id="UP001595386">
    <property type="component" value="Unassembled WGS sequence"/>
</dbReference>
<keyword evidence="7" id="KW-1185">Reference proteome</keyword>
<proteinExistence type="predicted"/>
<evidence type="ECO:0000256" key="4">
    <source>
        <dbReference type="ARBA" id="ARBA00023002"/>
    </source>
</evidence>
<dbReference type="InterPro" id="IPR024624">
    <property type="entry name" value="Pyridox_Oxase_Alr4036_FMN-bd"/>
</dbReference>
<evidence type="ECO:0000256" key="3">
    <source>
        <dbReference type="ARBA" id="ARBA00022643"/>
    </source>
</evidence>
<gene>
    <name evidence="6" type="ORF">ACFODV_04630</name>
</gene>
<accession>A0ABV7B3G1</accession>